<dbReference type="PANTHER" id="PTHR11907">
    <property type="entry name" value="AMIDOPHOSPHORIBOSYLTRANSFERASE"/>
    <property type="match status" value="1"/>
</dbReference>
<dbReference type="GO" id="GO:0004044">
    <property type="term" value="F:amidophosphoribosyltransferase activity"/>
    <property type="evidence" value="ECO:0007669"/>
    <property type="project" value="UniProtKB-EC"/>
</dbReference>
<keyword evidence="2" id="KW-0315">Glutamine amidotransferase</keyword>
<dbReference type="EMBL" id="VSSQ01090313">
    <property type="protein sequence ID" value="MPN36276.1"/>
    <property type="molecule type" value="Genomic_DNA"/>
</dbReference>
<evidence type="ECO:0000313" key="3">
    <source>
        <dbReference type="EMBL" id="MPN36276.1"/>
    </source>
</evidence>
<keyword evidence="1 3" id="KW-0808">Transferase</keyword>
<dbReference type="InterPro" id="IPR000836">
    <property type="entry name" value="PRTase_dom"/>
</dbReference>
<protein>
    <submittedName>
        <fullName evidence="3">Amidophosphoribosyltransferase</fullName>
        <ecNumber evidence="3">2.4.2.14</ecNumber>
    </submittedName>
</protein>
<dbReference type="Gene3D" id="3.60.20.10">
    <property type="entry name" value="Glutamine Phosphoribosylpyrophosphate, subunit 1, domain 1"/>
    <property type="match status" value="1"/>
</dbReference>
<dbReference type="InterPro" id="IPR029057">
    <property type="entry name" value="PRTase-like"/>
</dbReference>
<gene>
    <name evidence="3" type="primary">purF_54</name>
    <name evidence="3" type="ORF">SDC9_183785</name>
</gene>
<keyword evidence="3" id="KW-0328">Glycosyltransferase</keyword>
<evidence type="ECO:0000256" key="1">
    <source>
        <dbReference type="ARBA" id="ARBA00022679"/>
    </source>
</evidence>
<dbReference type="AlphaFoldDB" id="A0A645HCN1"/>
<proteinExistence type="predicted"/>
<evidence type="ECO:0000256" key="2">
    <source>
        <dbReference type="ARBA" id="ARBA00022962"/>
    </source>
</evidence>
<dbReference type="SUPFAM" id="SSF53271">
    <property type="entry name" value="PRTase-like"/>
    <property type="match status" value="1"/>
</dbReference>
<dbReference type="CDD" id="cd06223">
    <property type="entry name" value="PRTases_typeI"/>
    <property type="match status" value="1"/>
</dbReference>
<dbReference type="Gene3D" id="3.40.50.2020">
    <property type="match status" value="1"/>
</dbReference>
<sequence>MVVIDDSIVRGTTSQRIIAMIRDGGADEVHVRISSPPVCFPCYYGIDTPSRVELAAARMEIEELRKIIGADSLEYITQEDLINAIGLPRNELCTACFTGEYMEGDTQDELEL</sequence>
<comment type="caution">
    <text evidence="3">The sequence shown here is derived from an EMBL/GenBank/DDBJ whole genome shotgun (WGS) entry which is preliminary data.</text>
</comment>
<accession>A0A645HCN1</accession>
<organism evidence="3">
    <name type="scientific">bioreactor metagenome</name>
    <dbReference type="NCBI Taxonomy" id="1076179"/>
    <lineage>
        <taxon>unclassified sequences</taxon>
        <taxon>metagenomes</taxon>
        <taxon>ecological metagenomes</taxon>
    </lineage>
</organism>
<reference evidence="3" key="1">
    <citation type="submission" date="2019-08" db="EMBL/GenBank/DDBJ databases">
        <authorList>
            <person name="Kucharzyk K."/>
            <person name="Murdoch R.W."/>
            <person name="Higgins S."/>
            <person name="Loffler F."/>
        </authorList>
    </citation>
    <scope>NUCLEOTIDE SEQUENCE</scope>
</reference>
<name>A0A645HCN1_9ZZZZ</name>
<dbReference type="EC" id="2.4.2.14" evidence="3"/>
<dbReference type="InterPro" id="IPR029055">
    <property type="entry name" value="Ntn_hydrolases_N"/>
</dbReference>